<name>A0A8J6D2Q9_9ROSI</name>
<gene>
    <name evidence="2" type="ORF">CXB51_010248</name>
</gene>
<evidence type="ECO:0000313" key="3">
    <source>
        <dbReference type="Proteomes" id="UP000701853"/>
    </source>
</evidence>
<protein>
    <recommendedName>
        <fullName evidence="1">Retrovirus-related Pol polyprotein from transposon TNT 1-94-like beta-barrel domain-containing protein</fullName>
    </recommendedName>
</protein>
<dbReference type="EMBL" id="JAHUZN010000005">
    <property type="protein sequence ID" value="KAG8492801.1"/>
    <property type="molecule type" value="Genomic_DNA"/>
</dbReference>
<reference evidence="2 3" key="1">
    <citation type="journal article" date="2021" name="bioRxiv">
        <title>The Gossypium anomalum genome as a resource for cotton improvement and evolutionary analysis of hybrid incompatibility.</title>
        <authorList>
            <person name="Grover C.E."/>
            <person name="Yuan D."/>
            <person name="Arick M.A."/>
            <person name="Miller E.R."/>
            <person name="Hu G."/>
            <person name="Peterson D.G."/>
            <person name="Wendel J.F."/>
            <person name="Udall J.A."/>
        </authorList>
    </citation>
    <scope>NUCLEOTIDE SEQUENCE [LARGE SCALE GENOMIC DNA]</scope>
    <source>
        <strain evidence="2">JFW-Udall</strain>
        <tissue evidence="2">Leaf</tissue>
    </source>
</reference>
<organism evidence="2 3">
    <name type="scientific">Gossypium anomalum</name>
    <dbReference type="NCBI Taxonomy" id="47600"/>
    <lineage>
        <taxon>Eukaryota</taxon>
        <taxon>Viridiplantae</taxon>
        <taxon>Streptophyta</taxon>
        <taxon>Embryophyta</taxon>
        <taxon>Tracheophyta</taxon>
        <taxon>Spermatophyta</taxon>
        <taxon>Magnoliopsida</taxon>
        <taxon>eudicotyledons</taxon>
        <taxon>Gunneridae</taxon>
        <taxon>Pentapetalae</taxon>
        <taxon>rosids</taxon>
        <taxon>malvids</taxon>
        <taxon>Malvales</taxon>
        <taxon>Malvaceae</taxon>
        <taxon>Malvoideae</taxon>
        <taxon>Gossypium</taxon>
    </lineage>
</organism>
<evidence type="ECO:0000313" key="2">
    <source>
        <dbReference type="EMBL" id="KAG8492801.1"/>
    </source>
</evidence>
<dbReference type="OrthoDB" id="2596766at2759"/>
<keyword evidence="3" id="KW-1185">Reference proteome</keyword>
<dbReference type="Proteomes" id="UP000701853">
    <property type="component" value="Chromosome 5"/>
</dbReference>
<dbReference type="PANTHER" id="PTHR47592">
    <property type="entry name" value="PBF68 PROTEIN"/>
    <property type="match status" value="1"/>
</dbReference>
<dbReference type="PANTHER" id="PTHR47592:SF27">
    <property type="entry name" value="OS08G0421700 PROTEIN"/>
    <property type="match status" value="1"/>
</dbReference>
<sequence>MVDSNPNDSFSELVLHVISVATKTHFLRWSLVKKREKLYMGNATISKIEGKGTMVLKMISSKELKLQNVLYVPDIRKNLVFGTLL</sequence>
<dbReference type="AlphaFoldDB" id="A0A8J6D2Q9"/>
<dbReference type="InterPro" id="IPR054722">
    <property type="entry name" value="PolX-like_BBD"/>
</dbReference>
<proteinExistence type="predicted"/>
<feature type="domain" description="Retrovirus-related Pol polyprotein from transposon TNT 1-94-like beta-barrel" evidence="1">
    <location>
        <begin position="23"/>
        <end position="81"/>
    </location>
</feature>
<comment type="caution">
    <text evidence="2">The sequence shown here is derived from an EMBL/GenBank/DDBJ whole genome shotgun (WGS) entry which is preliminary data.</text>
</comment>
<evidence type="ECO:0000259" key="1">
    <source>
        <dbReference type="Pfam" id="PF22936"/>
    </source>
</evidence>
<accession>A0A8J6D2Q9</accession>
<dbReference type="Pfam" id="PF22936">
    <property type="entry name" value="Pol_BBD"/>
    <property type="match status" value="1"/>
</dbReference>